<feature type="domain" description="Response regulatory" evidence="4">
    <location>
        <begin position="38"/>
        <end position="151"/>
    </location>
</feature>
<keyword evidence="6" id="KW-1185">Reference proteome</keyword>
<dbReference type="RefSeq" id="WP_417935715.1">
    <property type="nucleotide sequence ID" value="NZ_CP012661.1"/>
</dbReference>
<evidence type="ECO:0000256" key="1">
    <source>
        <dbReference type="ARBA" id="ARBA00022553"/>
    </source>
</evidence>
<dbReference type="InterPro" id="IPR011006">
    <property type="entry name" value="CheY-like_superfamily"/>
</dbReference>
<sequence length="278" mass="29444">MTDDLPPPPSPAPRRREDVSAFMTHPAPAPIRPLQGLTVLLVEDSRFASEAIRLLCLRSGARIRRADSLRTAHRHLATYRPSAVIVDMGLPDGSGADLIRELAALQPRMSVILGTSGSDDLETLAMAAGADGFLSKPVESLALFQAAVLAALPPTRHPPGPRALPGEIIHPDPLALRDDLVLAADLLADAEEDETRPPPDAARDPAETGLPRHPAARGAALDYVAQFIGGLARSSRDNALAEAASALQRDRAAGRETRADRSRLSRLVQARLAAGSVL</sequence>
<organism evidence="5 6">
    <name type="scientific">Frigidibacter mobilis</name>
    <dbReference type="NCBI Taxonomy" id="1335048"/>
    <lineage>
        <taxon>Bacteria</taxon>
        <taxon>Pseudomonadati</taxon>
        <taxon>Pseudomonadota</taxon>
        <taxon>Alphaproteobacteria</taxon>
        <taxon>Rhodobacterales</taxon>
        <taxon>Paracoccaceae</taxon>
        <taxon>Frigidibacter</taxon>
    </lineage>
</organism>
<dbReference type="PATRIC" id="fig|1335048.3.peg.1201"/>
<evidence type="ECO:0000313" key="6">
    <source>
        <dbReference type="Proteomes" id="UP000076128"/>
    </source>
</evidence>
<dbReference type="EMBL" id="CP012661">
    <property type="protein sequence ID" value="AMY68418.1"/>
    <property type="molecule type" value="Genomic_DNA"/>
</dbReference>
<proteinExistence type="predicted"/>
<dbReference type="SMART" id="SM00448">
    <property type="entry name" value="REC"/>
    <property type="match status" value="1"/>
</dbReference>
<dbReference type="PROSITE" id="PS50110">
    <property type="entry name" value="RESPONSE_REGULATORY"/>
    <property type="match status" value="1"/>
</dbReference>
<dbReference type="GO" id="GO:0000160">
    <property type="term" value="P:phosphorelay signal transduction system"/>
    <property type="evidence" value="ECO:0007669"/>
    <property type="project" value="InterPro"/>
</dbReference>
<reference evidence="5 6" key="1">
    <citation type="submission" date="2015-09" db="EMBL/GenBank/DDBJ databases">
        <title>Complete genome sequence of Defluviimonas alba cai42t isolated from an oilfield in Xinjiang.</title>
        <authorList>
            <person name="Geng S."/>
            <person name="Pan X."/>
            <person name="Wu X."/>
        </authorList>
    </citation>
    <scope>NUCLEOTIDE SEQUENCE [LARGE SCALE GENOMIC DNA]</scope>
    <source>
        <strain evidence="6">cai42</strain>
    </source>
</reference>
<dbReference type="InterPro" id="IPR001789">
    <property type="entry name" value="Sig_transdc_resp-reg_receiver"/>
</dbReference>
<name>A0A159Z2P7_9RHOB</name>
<dbReference type="Pfam" id="PF00072">
    <property type="entry name" value="Response_reg"/>
    <property type="match status" value="1"/>
</dbReference>
<dbReference type="PANTHER" id="PTHR44591:SF3">
    <property type="entry name" value="RESPONSE REGULATORY DOMAIN-CONTAINING PROTEIN"/>
    <property type="match status" value="1"/>
</dbReference>
<protein>
    <submittedName>
        <fullName evidence="5">Response regulator</fullName>
    </submittedName>
</protein>
<dbReference type="Proteomes" id="UP000076128">
    <property type="component" value="Chromosome"/>
</dbReference>
<dbReference type="KEGG" id="daa:AKL17_1162"/>
<dbReference type="InterPro" id="IPR050595">
    <property type="entry name" value="Bact_response_regulator"/>
</dbReference>
<feature type="modified residue" description="4-aspartylphosphate" evidence="2">
    <location>
        <position position="87"/>
    </location>
</feature>
<feature type="region of interest" description="Disordered" evidence="3">
    <location>
        <begin position="189"/>
        <end position="213"/>
    </location>
</feature>
<evidence type="ECO:0000256" key="3">
    <source>
        <dbReference type="SAM" id="MobiDB-lite"/>
    </source>
</evidence>
<dbReference type="SUPFAM" id="SSF52172">
    <property type="entry name" value="CheY-like"/>
    <property type="match status" value="1"/>
</dbReference>
<keyword evidence="1 2" id="KW-0597">Phosphoprotein</keyword>
<dbReference type="AlphaFoldDB" id="A0A159Z2P7"/>
<dbReference type="CDD" id="cd00156">
    <property type="entry name" value="REC"/>
    <property type="match status" value="1"/>
</dbReference>
<evidence type="ECO:0000256" key="2">
    <source>
        <dbReference type="PROSITE-ProRule" id="PRU00169"/>
    </source>
</evidence>
<accession>A0A159Z2P7</accession>
<dbReference type="STRING" id="1335048.AKL17_1162"/>
<dbReference type="PANTHER" id="PTHR44591">
    <property type="entry name" value="STRESS RESPONSE REGULATOR PROTEIN 1"/>
    <property type="match status" value="1"/>
</dbReference>
<evidence type="ECO:0000259" key="4">
    <source>
        <dbReference type="PROSITE" id="PS50110"/>
    </source>
</evidence>
<gene>
    <name evidence="5" type="ORF">AKL17_1162</name>
</gene>
<feature type="compositionally biased region" description="Basic and acidic residues" evidence="3">
    <location>
        <begin position="195"/>
        <end position="206"/>
    </location>
</feature>
<evidence type="ECO:0000313" key="5">
    <source>
        <dbReference type="EMBL" id="AMY68418.1"/>
    </source>
</evidence>
<dbReference type="Gene3D" id="3.40.50.2300">
    <property type="match status" value="1"/>
</dbReference>